<evidence type="ECO:0000256" key="2">
    <source>
        <dbReference type="ARBA" id="ARBA00012150"/>
    </source>
</evidence>
<evidence type="ECO:0000256" key="3">
    <source>
        <dbReference type="ARBA" id="ARBA00015991"/>
    </source>
</evidence>
<dbReference type="InterPro" id="IPR001792">
    <property type="entry name" value="Acylphosphatase-like_dom"/>
</dbReference>
<dbReference type="RefSeq" id="WP_243569343.1">
    <property type="nucleotide sequence ID" value="NZ_BAAARD010000005.1"/>
</dbReference>
<dbReference type="SUPFAM" id="SSF54975">
    <property type="entry name" value="Acylphosphatase/BLUF domain-like"/>
    <property type="match status" value="1"/>
</dbReference>
<feature type="active site" evidence="5">
    <location>
        <position position="36"/>
    </location>
</feature>
<organism evidence="9 10">
    <name type="scientific">Agromyces soli</name>
    <dbReference type="NCBI Taxonomy" id="659012"/>
    <lineage>
        <taxon>Bacteria</taxon>
        <taxon>Bacillati</taxon>
        <taxon>Actinomycetota</taxon>
        <taxon>Actinomycetes</taxon>
        <taxon>Micrococcales</taxon>
        <taxon>Microbacteriaceae</taxon>
        <taxon>Agromyces</taxon>
    </lineage>
</organism>
<feature type="region of interest" description="Disordered" evidence="7">
    <location>
        <begin position="76"/>
        <end position="100"/>
    </location>
</feature>
<keyword evidence="10" id="KW-1185">Reference proteome</keyword>
<gene>
    <name evidence="9" type="ORF">MTP13_01690</name>
</gene>
<comment type="catalytic activity">
    <reaction evidence="4 5">
        <text>an acyl phosphate + H2O = a carboxylate + phosphate + H(+)</text>
        <dbReference type="Rhea" id="RHEA:14965"/>
        <dbReference type="ChEBI" id="CHEBI:15377"/>
        <dbReference type="ChEBI" id="CHEBI:15378"/>
        <dbReference type="ChEBI" id="CHEBI:29067"/>
        <dbReference type="ChEBI" id="CHEBI:43474"/>
        <dbReference type="ChEBI" id="CHEBI:59918"/>
        <dbReference type="EC" id="3.6.1.7"/>
    </reaction>
</comment>
<protein>
    <recommendedName>
        <fullName evidence="3 5">acylphosphatase</fullName>
        <ecNumber evidence="2 5">3.6.1.7</ecNumber>
    </recommendedName>
</protein>
<evidence type="ECO:0000256" key="7">
    <source>
        <dbReference type="SAM" id="MobiDB-lite"/>
    </source>
</evidence>
<evidence type="ECO:0000256" key="6">
    <source>
        <dbReference type="RuleBase" id="RU004168"/>
    </source>
</evidence>
<feature type="domain" description="Acylphosphatase-like" evidence="8">
    <location>
        <begin position="3"/>
        <end position="100"/>
    </location>
</feature>
<sequence length="100" mass="10946">MIRRHVLVSGHVQGVGYRYLARKHAERLGIAGWVRNLPDGRVEAEIEGEDAAVETMLRRLEAGPPGSRVTGLEVAERPLAEPGERAAAPGEGGRRFQILR</sequence>
<dbReference type="EC" id="3.6.1.7" evidence="2 5"/>
<evidence type="ECO:0000259" key="8">
    <source>
        <dbReference type="PROSITE" id="PS51160"/>
    </source>
</evidence>
<dbReference type="Gene3D" id="3.30.70.100">
    <property type="match status" value="1"/>
</dbReference>
<dbReference type="PROSITE" id="PS51160">
    <property type="entry name" value="ACYLPHOSPHATASE_3"/>
    <property type="match status" value="1"/>
</dbReference>
<keyword evidence="5" id="KW-0378">Hydrolase</keyword>
<evidence type="ECO:0000313" key="10">
    <source>
        <dbReference type="Proteomes" id="UP000831304"/>
    </source>
</evidence>
<reference evidence="9 10" key="1">
    <citation type="submission" date="2022-03" db="EMBL/GenBank/DDBJ databases">
        <title>Agromyces sp. isolated from the gut of P. brevitarsis seulensis larvae.</title>
        <authorList>
            <person name="Won M."/>
            <person name="Kwon S.-W."/>
        </authorList>
    </citation>
    <scope>NUCLEOTIDE SEQUENCE [LARGE SCALE GENOMIC DNA]</scope>
    <source>
        <strain evidence="9 10">KACC 16215</strain>
    </source>
</reference>
<dbReference type="PROSITE" id="PS00151">
    <property type="entry name" value="ACYLPHOSPHATASE_2"/>
    <property type="match status" value="1"/>
</dbReference>
<evidence type="ECO:0000256" key="1">
    <source>
        <dbReference type="ARBA" id="ARBA00005614"/>
    </source>
</evidence>
<comment type="similarity">
    <text evidence="1 6">Belongs to the acylphosphatase family.</text>
</comment>
<evidence type="ECO:0000313" key="9">
    <source>
        <dbReference type="EMBL" id="UOE26519.1"/>
    </source>
</evidence>
<dbReference type="Proteomes" id="UP000831304">
    <property type="component" value="Chromosome"/>
</dbReference>
<dbReference type="PRINTS" id="PR00112">
    <property type="entry name" value="ACYLPHPHTASE"/>
</dbReference>
<dbReference type="Pfam" id="PF00708">
    <property type="entry name" value="Acylphosphatase"/>
    <property type="match status" value="1"/>
</dbReference>
<proteinExistence type="inferred from homology"/>
<name>A0ABY4AUN9_9MICO</name>
<dbReference type="InterPro" id="IPR036046">
    <property type="entry name" value="Acylphosphatase-like_dom_sf"/>
</dbReference>
<dbReference type="PANTHER" id="PTHR47268">
    <property type="entry name" value="ACYLPHOSPHATASE"/>
    <property type="match status" value="1"/>
</dbReference>
<feature type="active site" evidence="5">
    <location>
        <position position="18"/>
    </location>
</feature>
<dbReference type="EMBL" id="CP094533">
    <property type="protein sequence ID" value="UOE26519.1"/>
    <property type="molecule type" value="Genomic_DNA"/>
</dbReference>
<dbReference type="InterPro" id="IPR020456">
    <property type="entry name" value="Acylphosphatase"/>
</dbReference>
<dbReference type="PANTHER" id="PTHR47268:SF4">
    <property type="entry name" value="ACYLPHOSPHATASE"/>
    <property type="match status" value="1"/>
</dbReference>
<evidence type="ECO:0000256" key="4">
    <source>
        <dbReference type="ARBA" id="ARBA00047645"/>
    </source>
</evidence>
<accession>A0ABY4AUN9</accession>
<dbReference type="InterPro" id="IPR017968">
    <property type="entry name" value="Acylphosphatase_CS"/>
</dbReference>
<evidence type="ECO:0000256" key="5">
    <source>
        <dbReference type="PROSITE-ProRule" id="PRU00520"/>
    </source>
</evidence>